<dbReference type="RefSeq" id="WP_068683079.1">
    <property type="nucleotide sequence ID" value="NZ_LYPA01000054.1"/>
</dbReference>
<dbReference type="Pfam" id="PF11457">
    <property type="entry name" value="DUF3021"/>
    <property type="match status" value="1"/>
</dbReference>
<dbReference type="InterPro" id="IPR021560">
    <property type="entry name" value="DUF3021"/>
</dbReference>
<dbReference type="EMBL" id="LYPA01000054">
    <property type="protein sequence ID" value="OBR65718.1"/>
    <property type="molecule type" value="Genomic_DNA"/>
</dbReference>
<feature type="transmembrane region" description="Helical" evidence="1">
    <location>
        <begin position="44"/>
        <end position="63"/>
    </location>
</feature>
<proteinExistence type="predicted"/>
<gene>
    <name evidence="2" type="ORF">A7K91_14230</name>
</gene>
<reference evidence="2 3" key="1">
    <citation type="submission" date="2016-05" db="EMBL/GenBank/DDBJ databases">
        <title>Paenibacillus oryzae. sp. nov., isolated from the rice root.</title>
        <authorList>
            <person name="Zhang J."/>
            <person name="Zhang X."/>
        </authorList>
    </citation>
    <scope>NUCLEOTIDE SEQUENCE [LARGE SCALE GENOMIC DNA]</scope>
    <source>
        <strain evidence="2 3">1DrF-4</strain>
    </source>
</reference>
<dbReference type="AlphaFoldDB" id="A0A1A5YJH9"/>
<feature type="transmembrane region" description="Helical" evidence="1">
    <location>
        <begin position="75"/>
        <end position="93"/>
    </location>
</feature>
<evidence type="ECO:0000313" key="3">
    <source>
        <dbReference type="Proteomes" id="UP000092024"/>
    </source>
</evidence>
<sequence length="143" mass="16304">MNDSKRIKEIVRDFLIIFASIIIIIAVLRLIFDPDESFELRTVFIIMAFSFVGALTGVVLYPTEAISENIMRLRVILHFIFLEALLLSLAVLLKLVNGLFSILVLALQIAAAYVIVRLLAYKNDQKEAQRINERLKALKKEEV</sequence>
<evidence type="ECO:0000256" key="1">
    <source>
        <dbReference type="SAM" id="Phobius"/>
    </source>
</evidence>
<evidence type="ECO:0008006" key="4">
    <source>
        <dbReference type="Google" id="ProtNLM"/>
    </source>
</evidence>
<dbReference type="Proteomes" id="UP000092024">
    <property type="component" value="Unassembled WGS sequence"/>
</dbReference>
<name>A0A1A5YJH9_9BACL</name>
<accession>A0A1A5YJH9</accession>
<keyword evidence="1" id="KW-0812">Transmembrane</keyword>
<keyword evidence="3" id="KW-1185">Reference proteome</keyword>
<protein>
    <recommendedName>
        <fullName evidence="4">DUF3021 domain-containing protein</fullName>
    </recommendedName>
</protein>
<dbReference type="OrthoDB" id="2734858at2"/>
<organism evidence="2 3">
    <name type="scientific">Paenibacillus oryzae</name>
    <dbReference type="NCBI Taxonomy" id="1844972"/>
    <lineage>
        <taxon>Bacteria</taxon>
        <taxon>Bacillati</taxon>
        <taxon>Bacillota</taxon>
        <taxon>Bacilli</taxon>
        <taxon>Bacillales</taxon>
        <taxon>Paenibacillaceae</taxon>
        <taxon>Paenibacillus</taxon>
    </lineage>
</organism>
<evidence type="ECO:0000313" key="2">
    <source>
        <dbReference type="EMBL" id="OBR65718.1"/>
    </source>
</evidence>
<keyword evidence="1" id="KW-1133">Transmembrane helix</keyword>
<dbReference type="STRING" id="1844972.A7K91_14230"/>
<feature type="transmembrane region" description="Helical" evidence="1">
    <location>
        <begin position="99"/>
        <end position="120"/>
    </location>
</feature>
<keyword evidence="1" id="KW-0472">Membrane</keyword>
<comment type="caution">
    <text evidence="2">The sequence shown here is derived from an EMBL/GenBank/DDBJ whole genome shotgun (WGS) entry which is preliminary data.</text>
</comment>
<feature type="transmembrane region" description="Helical" evidence="1">
    <location>
        <begin position="12"/>
        <end position="32"/>
    </location>
</feature>